<evidence type="ECO:0000313" key="2">
    <source>
        <dbReference type="Proteomes" id="UP001148629"/>
    </source>
</evidence>
<dbReference type="EMBL" id="JANRMS010000341">
    <property type="protein sequence ID" value="KAJ3541625.1"/>
    <property type="molecule type" value="Genomic_DNA"/>
</dbReference>
<gene>
    <name evidence="1" type="ORF">NM208_g4520</name>
</gene>
<reference evidence="1" key="1">
    <citation type="submission" date="2022-08" db="EMBL/GenBank/DDBJ databases">
        <title>Genome Sequence of Fusarium decemcellulare.</title>
        <authorList>
            <person name="Buettner E."/>
        </authorList>
    </citation>
    <scope>NUCLEOTIDE SEQUENCE</scope>
    <source>
        <strain evidence="1">Babe19</strain>
    </source>
</reference>
<keyword evidence="2" id="KW-1185">Reference proteome</keyword>
<comment type="caution">
    <text evidence="1">The sequence shown here is derived from an EMBL/GenBank/DDBJ whole genome shotgun (WGS) entry which is preliminary data.</text>
</comment>
<protein>
    <submittedName>
        <fullName evidence="1">Uncharacterized protein</fullName>
    </submittedName>
</protein>
<name>A0ACC1SKD1_9HYPO</name>
<accession>A0ACC1SKD1</accession>
<proteinExistence type="predicted"/>
<dbReference type="Proteomes" id="UP001148629">
    <property type="component" value="Unassembled WGS sequence"/>
</dbReference>
<evidence type="ECO:0000313" key="1">
    <source>
        <dbReference type="EMBL" id="KAJ3541625.1"/>
    </source>
</evidence>
<organism evidence="1 2">
    <name type="scientific">Fusarium decemcellulare</name>
    <dbReference type="NCBI Taxonomy" id="57161"/>
    <lineage>
        <taxon>Eukaryota</taxon>
        <taxon>Fungi</taxon>
        <taxon>Dikarya</taxon>
        <taxon>Ascomycota</taxon>
        <taxon>Pezizomycotina</taxon>
        <taxon>Sordariomycetes</taxon>
        <taxon>Hypocreomycetidae</taxon>
        <taxon>Hypocreales</taxon>
        <taxon>Nectriaceae</taxon>
        <taxon>Fusarium</taxon>
        <taxon>Fusarium decemcellulare species complex</taxon>
    </lineage>
</organism>
<sequence>MDELPEALPCWECFMKEFEINKKAHRGPTGDEPDGWKHFPCRPGPKVSFECANCDEADGACVNTPALLEGNMQDLLDTINYMDKLMRAKSITTLPQETSSPDLFSVPTKKSIFRAIIKLGKGFEEIADFHRKDVEARRQQIAIRCGKRSVPSPRLEPTDQFFQSWNSAVRQFHQDVLTALRQGGMEEEMAQTILKHIPAKWIPSTNDDAVNAALEELSVLATKKQ</sequence>